<dbReference type="Proteomes" id="UP000215563">
    <property type="component" value="Unassembled WGS sequence"/>
</dbReference>
<proteinExistence type="predicted"/>
<reference evidence="1 2" key="1">
    <citation type="submission" date="2017-07" db="EMBL/GenBank/DDBJ databases">
        <title>Amycolatopsis alba DSM 44262 Genome sequencing and assembly.</title>
        <authorList>
            <person name="Kaur N."/>
            <person name="Mayilraj S."/>
        </authorList>
    </citation>
    <scope>NUCLEOTIDE SEQUENCE [LARGE SCALE GENOMIC DNA]</scope>
    <source>
        <strain evidence="1 2">DSM 44262</strain>
    </source>
</reference>
<organism evidence="1 2">
    <name type="scientific">Amycolatopsis alba DSM 44262</name>
    <dbReference type="NCBI Taxonomy" id="1125972"/>
    <lineage>
        <taxon>Bacteria</taxon>
        <taxon>Bacillati</taxon>
        <taxon>Actinomycetota</taxon>
        <taxon>Actinomycetes</taxon>
        <taxon>Pseudonocardiales</taxon>
        <taxon>Pseudonocardiaceae</taxon>
        <taxon>Amycolatopsis</taxon>
    </lineage>
</organism>
<evidence type="ECO:0000313" key="2">
    <source>
        <dbReference type="Proteomes" id="UP000215563"/>
    </source>
</evidence>
<protein>
    <submittedName>
        <fullName evidence="1">Uncharacterized protein</fullName>
    </submittedName>
</protein>
<dbReference type="EMBL" id="NMQU01000057">
    <property type="protein sequence ID" value="OXM48858.1"/>
    <property type="molecule type" value="Genomic_DNA"/>
</dbReference>
<gene>
    <name evidence="1" type="ORF">CFP75_20585</name>
</gene>
<keyword evidence="2" id="KW-1185">Reference proteome</keyword>
<sequence>MAQSTPRSPAVGDIPVADLLRTLLDRTTVDILGAAISVAHHGAPLTVLLATGIADRLAEVRSAWLADAATVAVAVASPAGMLLAEDLVTVLSGLGPLAAMR</sequence>
<accession>A0A229RQA7</accession>
<dbReference type="AlphaFoldDB" id="A0A229RQA7"/>
<name>A0A229RQA7_AMYAL</name>
<evidence type="ECO:0000313" key="1">
    <source>
        <dbReference type="EMBL" id="OXM48858.1"/>
    </source>
</evidence>
<comment type="caution">
    <text evidence="1">The sequence shown here is derived from an EMBL/GenBank/DDBJ whole genome shotgun (WGS) entry which is preliminary data.</text>
</comment>